<protein>
    <submittedName>
        <fullName evidence="2">Uncharacterized protein</fullName>
    </submittedName>
</protein>
<evidence type="ECO:0000256" key="1">
    <source>
        <dbReference type="SAM" id="MobiDB-lite"/>
    </source>
</evidence>
<evidence type="ECO:0000313" key="3">
    <source>
        <dbReference type="Proteomes" id="UP000515908"/>
    </source>
</evidence>
<feature type="region of interest" description="Disordered" evidence="1">
    <location>
        <begin position="111"/>
        <end position="146"/>
    </location>
</feature>
<name>A0A7G2CIK2_9TRYP</name>
<evidence type="ECO:0000313" key="2">
    <source>
        <dbReference type="EMBL" id="CAD2219606.1"/>
    </source>
</evidence>
<gene>
    <name evidence="2" type="ORF">ADEAN_000711500</name>
</gene>
<feature type="compositionally biased region" description="Basic and acidic residues" evidence="1">
    <location>
        <begin position="132"/>
        <end position="146"/>
    </location>
</feature>
<dbReference type="AlphaFoldDB" id="A0A7G2CIK2"/>
<keyword evidence="3" id="KW-1185">Reference proteome</keyword>
<organism evidence="2 3">
    <name type="scientific">Angomonas deanei</name>
    <dbReference type="NCBI Taxonomy" id="59799"/>
    <lineage>
        <taxon>Eukaryota</taxon>
        <taxon>Discoba</taxon>
        <taxon>Euglenozoa</taxon>
        <taxon>Kinetoplastea</taxon>
        <taxon>Metakinetoplastina</taxon>
        <taxon>Trypanosomatida</taxon>
        <taxon>Trypanosomatidae</taxon>
        <taxon>Strigomonadinae</taxon>
        <taxon>Angomonas</taxon>
    </lineage>
</organism>
<dbReference type="EMBL" id="LR877158">
    <property type="protein sequence ID" value="CAD2219606.1"/>
    <property type="molecule type" value="Genomic_DNA"/>
</dbReference>
<accession>A0A7G2CIK2</accession>
<dbReference type="Proteomes" id="UP000515908">
    <property type="component" value="Chromosome 14"/>
</dbReference>
<dbReference type="VEuPathDB" id="TriTrypDB:ADEAN_000711500"/>
<sequence>MNNTLSINRNVVPEVRYGRLLVFFSMPFDFENKMLNLLARDKEEGGIEKSSGSYYKYKEAAVRYPRIVIAGPSVDEPSTTAKRLVSAMQNRHRYQAHMYHTNEADGVKRFTMPPANEQASKESAYSKVTAEAIRRSLPNEKRDKKR</sequence>
<reference evidence="2 3" key="1">
    <citation type="submission" date="2020-08" db="EMBL/GenBank/DDBJ databases">
        <authorList>
            <person name="Newling K."/>
            <person name="Davey J."/>
            <person name="Forrester S."/>
        </authorList>
    </citation>
    <scope>NUCLEOTIDE SEQUENCE [LARGE SCALE GENOMIC DNA]</scope>
    <source>
        <strain evidence="3">Crithidia deanei Carvalho (ATCC PRA-265)</strain>
    </source>
</reference>
<proteinExistence type="predicted"/>